<name>A0ACC0MC40_RHOML</name>
<reference evidence="1" key="1">
    <citation type="submission" date="2022-02" db="EMBL/GenBank/DDBJ databases">
        <title>Plant Genome Project.</title>
        <authorList>
            <person name="Zhang R.-G."/>
        </authorList>
    </citation>
    <scope>NUCLEOTIDE SEQUENCE</scope>
    <source>
        <strain evidence="1">AT1</strain>
    </source>
</reference>
<proteinExistence type="predicted"/>
<protein>
    <submittedName>
        <fullName evidence="1">Uncharacterized protein</fullName>
    </submittedName>
</protein>
<sequence length="566" mass="63153">MSDAMFVFEVHHGGYFENVPAKKYSMGKVEFIRNVDKDLMSYFELISMIKDLGCSENCNIYHKLPDCDLDGGLRELKTDAEVWDMFAIHNDREIISIYVENEELNMVNDVVNLDSDIEKSEGNESESGADPNSPRGSIGSSDLEYFGDGDELSDLGDNISTKQVSETFEQGLVETFKQMLPGVDHRFCVRHMYANFKLLFKESFNQYIKEARDKPIITMLEMIRRQLMSRFENKRSWIETCNGSICPKIQKTLEELKSDARSWEATCAGNSIFEVSNGVRTFVVDLARQSCICRKWDITGIPCPHGIAAIIKDKRQPESFVHPFFHKETYMRSYATIINPIPDQTLWVHTESDAIMAPSLRRPPGRPKKARRKAVDEEKNPHLARRTHQSLQCSNCNDYGHNTRTCKGPIAANKPKAVVTSGESSRGSGRAGTSSESSRGRGRGDSARGRGGARGRGRSQARGRGRGRTQARGRGRNQGPTPTQESSMITYEHTRPTTEVDSAMMQRRSTTYGDVYFSAGVGSSRGGAAVQIGHSQSLSNMAPTQGSQVPTSSHNSRMTLDGYAAF</sequence>
<dbReference type="Proteomes" id="UP001062846">
    <property type="component" value="Chromosome 9"/>
</dbReference>
<evidence type="ECO:0000313" key="2">
    <source>
        <dbReference type="Proteomes" id="UP001062846"/>
    </source>
</evidence>
<accession>A0ACC0MC40</accession>
<gene>
    <name evidence="1" type="ORF">RHMOL_Rhmol09G0100800</name>
</gene>
<evidence type="ECO:0000313" key="1">
    <source>
        <dbReference type="EMBL" id="KAI8538410.1"/>
    </source>
</evidence>
<organism evidence="1 2">
    <name type="scientific">Rhododendron molle</name>
    <name type="common">Chinese azalea</name>
    <name type="synonym">Azalea mollis</name>
    <dbReference type="NCBI Taxonomy" id="49168"/>
    <lineage>
        <taxon>Eukaryota</taxon>
        <taxon>Viridiplantae</taxon>
        <taxon>Streptophyta</taxon>
        <taxon>Embryophyta</taxon>
        <taxon>Tracheophyta</taxon>
        <taxon>Spermatophyta</taxon>
        <taxon>Magnoliopsida</taxon>
        <taxon>eudicotyledons</taxon>
        <taxon>Gunneridae</taxon>
        <taxon>Pentapetalae</taxon>
        <taxon>asterids</taxon>
        <taxon>Ericales</taxon>
        <taxon>Ericaceae</taxon>
        <taxon>Ericoideae</taxon>
        <taxon>Rhodoreae</taxon>
        <taxon>Rhododendron</taxon>
    </lineage>
</organism>
<comment type="caution">
    <text evidence="1">The sequence shown here is derived from an EMBL/GenBank/DDBJ whole genome shotgun (WGS) entry which is preliminary data.</text>
</comment>
<keyword evidence="2" id="KW-1185">Reference proteome</keyword>
<dbReference type="EMBL" id="CM046396">
    <property type="protein sequence ID" value="KAI8538410.1"/>
    <property type="molecule type" value="Genomic_DNA"/>
</dbReference>